<evidence type="ECO:0000259" key="6">
    <source>
        <dbReference type="Pfam" id="PF04263"/>
    </source>
</evidence>
<keyword evidence="8" id="KW-1185">Reference proteome</keyword>
<dbReference type="GO" id="GO:0006772">
    <property type="term" value="P:thiamine metabolic process"/>
    <property type="evidence" value="ECO:0007669"/>
    <property type="project" value="UniProtKB-UniRule"/>
</dbReference>
<dbReference type="InterPro" id="IPR053149">
    <property type="entry name" value="TPK"/>
</dbReference>
<dbReference type="SUPFAM" id="SSF63862">
    <property type="entry name" value="Thiamin pyrophosphokinase, substrate-binding domain"/>
    <property type="match status" value="1"/>
</dbReference>
<dbReference type="NCBIfam" id="TIGR01378">
    <property type="entry name" value="thi_PPkinase"/>
    <property type="match status" value="1"/>
</dbReference>
<dbReference type="CDD" id="cd07995">
    <property type="entry name" value="TPK"/>
    <property type="match status" value="1"/>
</dbReference>
<dbReference type="Pfam" id="PF04263">
    <property type="entry name" value="TPK_catalytic"/>
    <property type="match status" value="1"/>
</dbReference>
<reference evidence="7 8" key="1">
    <citation type="submission" date="2018-05" db="EMBL/GenBank/DDBJ databases">
        <title>Pararhodobacter marina sp. nov., isolated from deep-sea water of the Indian Ocean.</title>
        <authorList>
            <person name="Lai Q.Sr."/>
            <person name="Liu X."/>
            <person name="Shao Z."/>
        </authorList>
    </citation>
    <scope>NUCLEOTIDE SEQUENCE [LARGE SCALE GENOMIC DNA]</scope>
    <source>
        <strain evidence="7 8">CIC4N-9</strain>
    </source>
</reference>
<evidence type="ECO:0000256" key="4">
    <source>
        <dbReference type="ARBA" id="ARBA00022840"/>
    </source>
</evidence>
<keyword evidence="4" id="KW-0067">ATP-binding</keyword>
<dbReference type="PANTHER" id="PTHR41299">
    <property type="entry name" value="THIAMINE PYROPHOSPHOKINASE"/>
    <property type="match status" value="1"/>
</dbReference>
<sequence>MTKTQGITLIGGGAPGGESLRRALSVAPHLVAADGGADAALALGYRPDLVVGDLDSLSDAARETLGPGRIHHDPDQETTDFDKVLAAVSAPVLIAVGFTGARLDHTLAAMSTLARNPERRLILDTGEDLCLLCPPELDLRLDPGTRVSLYPLAPLRCASNGLEWPTDPLRFDPLGRIGTSNAARTGPVSLAPAAPQMLLLIPVASLDALLAGLAEAPSWPALSQIRPDLA</sequence>
<dbReference type="GO" id="GO:0009229">
    <property type="term" value="P:thiamine diphosphate biosynthetic process"/>
    <property type="evidence" value="ECO:0007669"/>
    <property type="project" value="InterPro"/>
</dbReference>
<dbReference type="InterPro" id="IPR036371">
    <property type="entry name" value="TPK_B1-bd_sf"/>
</dbReference>
<dbReference type="InterPro" id="IPR036759">
    <property type="entry name" value="TPK_catalytic_sf"/>
</dbReference>
<dbReference type="EMBL" id="QEYD01000016">
    <property type="protein sequence ID" value="PWE26811.1"/>
    <property type="molecule type" value="Genomic_DNA"/>
</dbReference>
<keyword evidence="3 7" id="KW-0418">Kinase</keyword>
<protein>
    <recommendedName>
        <fullName evidence="5">Thiamine diphosphokinase</fullName>
        <ecNumber evidence="5">2.7.6.2</ecNumber>
    </recommendedName>
</protein>
<dbReference type="SUPFAM" id="SSF63999">
    <property type="entry name" value="Thiamin pyrophosphokinase, catalytic domain"/>
    <property type="match status" value="1"/>
</dbReference>
<dbReference type="InterPro" id="IPR007371">
    <property type="entry name" value="TPK_catalytic"/>
</dbReference>
<evidence type="ECO:0000256" key="5">
    <source>
        <dbReference type="NCBIfam" id="TIGR01378"/>
    </source>
</evidence>
<comment type="caution">
    <text evidence="7">The sequence shown here is derived from an EMBL/GenBank/DDBJ whole genome shotgun (WGS) entry which is preliminary data.</text>
</comment>
<evidence type="ECO:0000256" key="2">
    <source>
        <dbReference type="ARBA" id="ARBA00022741"/>
    </source>
</evidence>
<gene>
    <name evidence="7" type="ORF">C4N9_20090</name>
</gene>
<dbReference type="Gene3D" id="3.40.50.10240">
    <property type="entry name" value="Thiamin pyrophosphokinase, catalytic domain"/>
    <property type="match status" value="1"/>
</dbReference>
<evidence type="ECO:0000313" key="8">
    <source>
        <dbReference type="Proteomes" id="UP000244940"/>
    </source>
</evidence>
<dbReference type="GO" id="GO:0004788">
    <property type="term" value="F:thiamine diphosphokinase activity"/>
    <property type="evidence" value="ECO:0007669"/>
    <property type="project" value="UniProtKB-UniRule"/>
</dbReference>
<dbReference type="EC" id="2.7.6.2" evidence="5"/>
<evidence type="ECO:0000256" key="1">
    <source>
        <dbReference type="ARBA" id="ARBA00022679"/>
    </source>
</evidence>
<name>A0A2U2C4P5_9RHOB</name>
<dbReference type="GeneID" id="94367198"/>
<proteinExistence type="predicted"/>
<dbReference type="GO" id="GO:0005524">
    <property type="term" value="F:ATP binding"/>
    <property type="evidence" value="ECO:0007669"/>
    <property type="project" value="UniProtKB-KW"/>
</dbReference>
<evidence type="ECO:0000313" key="7">
    <source>
        <dbReference type="EMBL" id="PWE26811.1"/>
    </source>
</evidence>
<evidence type="ECO:0000256" key="3">
    <source>
        <dbReference type="ARBA" id="ARBA00022777"/>
    </source>
</evidence>
<dbReference type="RefSeq" id="WP_109535196.1">
    <property type="nucleotide sequence ID" value="NZ_QEYD01000016.1"/>
</dbReference>
<keyword evidence="2" id="KW-0547">Nucleotide-binding</keyword>
<dbReference type="PANTHER" id="PTHR41299:SF1">
    <property type="entry name" value="THIAMINE PYROPHOSPHOKINASE"/>
    <property type="match status" value="1"/>
</dbReference>
<dbReference type="GO" id="GO:0016301">
    <property type="term" value="F:kinase activity"/>
    <property type="evidence" value="ECO:0007669"/>
    <property type="project" value="UniProtKB-KW"/>
</dbReference>
<dbReference type="AlphaFoldDB" id="A0A2U2C4P5"/>
<dbReference type="Proteomes" id="UP000244940">
    <property type="component" value="Unassembled WGS sequence"/>
</dbReference>
<dbReference type="InterPro" id="IPR006282">
    <property type="entry name" value="Thi_PPkinase"/>
</dbReference>
<feature type="domain" description="Thiamin pyrophosphokinase catalytic" evidence="6">
    <location>
        <begin position="22"/>
        <end position="116"/>
    </location>
</feature>
<organism evidence="7 8">
    <name type="scientific">Pararhodobacter marinus</name>
    <dbReference type="NCBI Taxonomy" id="2184063"/>
    <lineage>
        <taxon>Bacteria</taxon>
        <taxon>Pseudomonadati</taxon>
        <taxon>Pseudomonadota</taxon>
        <taxon>Alphaproteobacteria</taxon>
        <taxon>Rhodobacterales</taxon>
        <taxon>Paracoccaceae</taxon>
        <taxon>Pararhodobacter</taxon>
    </lineage>
</organism>
<keyword evidence="1" id="KW-0808">Transferase</keyword>
<dbReference type="OrthoDB" id="7057856at2"/>
<accession>A0A2U2C4P5</accession>